<evidence type="ECO:0000313" key="10">
    <source>
        <dbReference type="EMBL" id="CAD5215821.1"/>
    </source>
</evidence>
<feature type="region of interest" description="Disordered" evidence="8">
    <location>
        <begin position="555"/>
        <end position="617"/>
    </location>
</feature>
<feature type="compositionally biased region" description="Polar residues" evidence="8">
    <location>
        <begin position="1118"/>
        <end position="1129"/>
    </location>
</feature>
<dbReference type="EMBL" id="CAJFCV020000002">
    <property type="protein sequence ID" value="CAG9098025.1"/>
    <property type="molecule type" value="Genomic_DNA"/>
</dbReference>
<dbReference type="PROSITE" id="PS50157">
    <property type="entry name" value="ZINC_FINGER_C2H2_2"/>
    <property type="match status" value="1"/>
</dbReference>
<feature type="compositionally biased region" description="Low complexity" evidence="8">
    <location>
        <begin position="834"/>
        <end position="847"/>
    </location>
</feature>
<feature type="compositionally biased region" description="Basic and acidic residues" evidence="8">
    <location>
        <begin position="104"/>
        <end position="120"/>
    </location>
</feature>
<gene>
    <name evidence="10" type="ORF">BXYJ_LOCUS4221</name>
</gene>
<feature type="region of interest" description="Disordered" evidence="8">
    <location>
        <begin position="16"/>
        <end position="143"/>
    </location>
</feature>
<dbReference type="OrthoDB" id="5877698at2759"/>
<dbReference type="PANTHER" id="PTHR24406">
    <property type="entry name" value="TRANSCRIPTIONAL REPRESSOR CTCFL-RELATED"/>
    <property type="match status" value="1"/>
</dbReference>
<sequence>MVGLIMLACGFIDMEQRPRERTPSKLEGRVSRRRNGAASGVSGPWPSLSILLPQLRSSPSSSSSDSSPDYSSEGPSTSQTRRNSPSASRIQQIPDSLAHKNQGKFKEERVVPQAESKEESATGSPRSNVRMEPNAPPPTSAPPYMTSAAGYIPQQHYEYVHPESQGLYPVDQPYYVSNEYNTHYIHEVPADSRYVVEQGQPAQMGYYQNGPNQMEAVHCNGYPPHPQPSSSAIYMAPGYPPAPGPSGAVYISAVPPQGYPDARVYPDQVRMSYPPGNRNVSQILHASRSAEQVSSPHMTNSPMDMTGPRPGPDSSPSKVSQKGGSKKRPSTTSLPSIPANDPNEPKKQFQCQDCKKYVSSARNLKRHENSCKAKKTSVGGPPSDKPASAGSPAKAPSPNKPAPIPQPPSNYPPPYPNTTNAAMPPVSVPYPPHGPPPPPPGRFPGYPQSAVPQANPGPIFEYPSTGMTSGMHSAPPVISSYNPPLPSYPGPSPQHHPPPQSTAFQQRHAAPPAEFNEGNNGYGFSQNMEAYLDTTIDEVGHNPLAFIGGADYDSGHSGEQSMSATSEFASASNSQLKEDHNESKPDNGNTHQAGASDASKAGKKSEKNTKPTDFQCDDCKKYMCSQRSLRRHRTTCKMIPQNNIPAPPTGSSANPQPVNPVMKEESKLKPDPQCHCGQSFTDVEKFESHKATCKEVKKEIGATSEGPSPFNGEKTLMPPPEAEESKEEQNGPQQYQEVKYEQPGTSNVTVGEHLRQIHGKPIQVPVQKKLIKKPPILNRKGTEGEDQTNHVTQQQLPPQHPHAQLQHLQQVPHLMQAQAIHMQYQQGPPHDAPHNQQNPLPQQQAPHGQNAENEEEANRKSEQVADVVNSVVEKIRRQNESWESQPLKRPAPSQQSPVQAKISRQEFNESPKGIPKQKVQNTQQITPQGIQMGVRPQLVMPPRQLIMSQAGYPMGDHAPTSAPPTYVHPLQPTPTSAPPTSAQNIPKEAVRYLCPECCKTYSCRKHMKNHRQKEHGLTDEQVEGTNAAKRVKVNNDGFIINPGYDRENELIRQRFQANPPKPSKKKTSTPTTIPQTNRNEDGRSIVNMQQPHSVPSTQGPSVYYEHGNYTPMSAMDPLSQSSESSTPQYEQLQPMPMDYSQGGPTLGSYPLRPFNHADDLDVWDQIKARVDGPFNHTRADELDVARIAADLKRSAEESQLGELQVAGYHQMTHYSDQMVVESRKPVELAEADSTYCEDLDDASDRMASSTMISKHLNPIGAYMTDVELSHQIHALEAPKVLPKVEKKTPRAQTLGKSDRKRPCPTCGRLLSTDYSLKRHSTKCKQNQSQGSVVTENNLENSNDSAPPEPSTDDSHSADPDSTTLNPPNTASQQSADISESGNQNGTASETIPQNEPPQIAIEQSTAAEN</sequence>
<feature type="compositionally biased region" description="Pro residues" evidence="8">
    <location>
        <begin position="483"/>
        <end position="500"/>
    </location>
</feature>
<feature type="compositionally biased region" description="Polar residues" evidence="8">
    <location>
        <begin position="557"/>
        <end position="575"/>
    </location>
</feature>
<keyword evidence="4 7" id="KW-0863">Zinc-finger</keyword>
<evidence type="ECO:0000256" key="2">
    <source>
        <dbReference type="ARBA" id="ARBA00022723"/>
    </source>
</evidence>
<keyword evidence="6" id="KW-0539">Nucleus</keyword>
<feature type="compositionally biased region" description="Polar residues" evidence="8">
    <location>
        <begin position="1359"/>
        <end position="1393"/>
    </location>
</feature>
<proteinExistence type="predicted"/>
<dbReference type="PROSITE" id="PS00028">
    <property type="entry name" value="ZINC_FINGER_C2H2_1"/>
    <property type="match status" value="1"/>
</dbReference>
<dbReference type="GO" id="GO:0008270">
    <property type="term" value="F:zinc ion binding"/>
    <property type="evidence" value="ECO:0007669"/>
    <property type="project" value="UniProtKB-KW"/>
</dbReference>
<feature type="compositionally biased region" description="Pro residues" evidence="8">
    <location>
        <begin position="426"/>
        <end position="442"/>
    </location>
</feature>
<dbReference type="InterPro" id="IPR050888">
    <property type="entry name" value="ZnF_C2H2-type_TF"/>
</dbReference>
<feature type="region of interest" description="Disordered" evidence="8">
    <location>
        <begin position="287"/>
        <end position="351"/>
    </location>
</feature>
<dbReference type="GO" id="GO:0005634">
    <property type="term" value="C:nucleus"/>
    <property type="evidence" value="ECO:0007669"/>
    <property type="project" value="UniProtKB-SubCell"/>
</dbReference>
<feature type="region of interest" description="Disordered" evidence="8">
    <location>
        <begin position="1055"/>
        <end position="1082"/>
    </location>
</feature>
<feature type="compositionally biased region" description="Polar residues" evidence="8">
    <location>
        <begin position="79"/>
        <end position="94"/>
    </location>
</feature>
<evidence type="ECO:0000256" key="6">
    <source>
        <dbReference type="ARBA" id="ARBA00023242"/>
    </source>
</evidence>
<comment type="subcellular location">
    <subcellularLocation>
        <location evidence="1">Nucleus</location>
    </subcellularLocation>
</comment>
<dbReference type="Proteomes" id="UP000095284">
    <property type="component" value="Unplaced"/>
</dbReference>
<feature type="domain" description="C2H2-type" evidence="9">
    <location>
        <begin position="992"/>
        <end position="1015"/>
    </location>
</feature>
<evidence type="ECO:0000256" key="3">
    <source>
        <dbReference type="ARBA" id="ARBA00022737"/>
    </source>
</evidence>
<feature type="region of interest" description="Disordered" evidence="8">
    <location>
        <begin position="770"/>
        <end position="801"/>
    </location>
</feature>
<feature type="compositionally biased region" description="Polar residues" evidence="8">
    <location>
        <begin position="640"/>
        <end position="656"/>
    </location>
</feature>
<keyword evidence="3" id="KW-0677">Repeat</keyword>
<feature type="region of interest" description="Disordered" evidence="8">
    <location>
        <begin position="1109"/>
        <end position="1129"/>
    </location>
</feature>
<dbReference type="Proteomes" id="UP000659654">
    <property type="component" value="Unassembled WGS sequence"/>
</dbReference>
<feature type="compositionally biased region" description="Basic and acidic residues" evidence="8">
    <location>
        <begin position="16"/>
        <end position="30"/>
    </location>
</feature>
<evidence type="ECO:0000313" key="12">
    <source>
        <dbReference type="Proteomes" id="UP000659654"/>
    </source>
</evidence>
<feature type="region of interest" description="Disordered" evidence="8">
    <location>
        <begin position="878"/>
        <end position="920"/>
    </location>
</feature>
<organism evidence="11 13">
    <name type="scientific">Bursaphelenchus xylophilus</name>
    <name type="common">Pinewood nematode worm</name>
    <name type="synonym">Aphelenchoides xylophilus</name>
    <dbReference type="NCBI Taxonomy" id="6326"/>
    <lineage>
        <taxon>Eukaryota</taxon>
        <taxon>Metazoa</taxon>
        <taxon>Ecdysozoa</taxon>
        <taxon>Nematoda</taxon>
        <taxon>Chromadorea</taxon>
        <taxon>Rhabditida</taxon>
        <taxon>Tylenchina</taxon>
        <taxon>Tylenchomorpha</taxon>
        <taxon>Aphelenchoidea</taxon>
        <taxon>Aphelenchoididae</taxon>
        <taxon>Bursaphelenchus</taxon>
    </lineage>
</organism>
<accession>A0A1I7SVP2</accession>
<feature type="compositionally biased region" description="Polar residues" evidence="8">
    <location>
        <begin position="287"/>
        <end position="303"/>
    </location>
</feature>
<feature type="compositionally biased region" description="Low complexity" evidence="8">
    <location>
        <begin position="379"/>
        <end position="397"/>
    </location>
</feature>
<feature type="compositionally biased region" description="Basic and acidic residues" evidence="8">
    <location>
        <begin position="576"/>
        <end position="585"/>
    </location>
</feature>
<evidence type="ECO:0000256" key="8">
    <source>
        <dbReference type="SAM" id="MobiDB-lite"/>
    </source>
</evidence>
<dbReference type="Proteomes" id="UP000582659">
    <property type="component" value="Unassembled WGS sequence"/>
</dbReference>
<evidence type="ECO:0000256" key="1">
    <source>
        <dbReference type="ARBA" id="ARBA00004123"/>
    </source>
</evidence>
<feature type="compositionally biased region" description="Basic and acidic residues" evidence="8">
    <location>
        <begin position="662"/>
        <end position="672"/>
    </location>
</feature>
<feature type="compositionally biased region" description="Polar residues" evidence="8">
    <location>
        <begin position="314"/>
        <end position="323"/>
    </location>
</feature>
<dbReference type="SMART" id="SM00355">
    <property type="entry name" value="ZnF_C2H2"/>
    <property type="match status" value="4"/>
</dbReference>
<reference evidence="10" key="2">
    <citation type="submission" date="2020-09" db="EMBL/GenBank/DDBJ databases">
        <authorList>
            <person name="Kikuchi T."/>
        </authorList>
    </citation>
    <scope>NUCLEOTIDE SEQUENCE</scope>
    <source>
        <strain evidence="10">Ka4C1</strain>
    </source>
</reference>
<evidence type="ECO:0000256" key="4">
    <source>
        <dbReference type="ARBA" id="ARBA00022771"/>
    </source>
</evidence>
<evidence type="ECO:0000259" key="9">
    <source>
        <dbReference type="PROSITE" id="PS50157"/>
    </source>
</evidence>
<feature type="region of interest" description="Disordered" evidence="8">
    <location>
        <begin position="699"/>
        <end position="734"/>
    </location>
</feature>
<name>A0A1I7SVP2_BURXY</name>
<feature type="region of interest" description="Disordered" evidence="8">
    <location>
        <begin position="825"/>
        <end position="865"/>
    </location>
</feature>
<keyword evidence="5" id="KW-0862">Zinc</keyword>
<evidence type="ECO:0000256" key="5">
    <source>
        <dbReference type="ARBA" id="ARBA00022833"/>
    </source>
</evidence>
<feature type="region of interest" description="Disordered" evidence="8">
    <location>
        <begin position="363"/>
        <end position="522"/>
    </location>
</feature>
<feature type="compositionally biased region" description="Pro residues" evidence="8">
    <location>
        <begin position="398"/>
        <end position="416"/>
    </location>
</feature>
<reference evidence="13" key="1">
    <citation type="submission" date="2016-11" db="UniProtKB">
        <authorList>
            <consortium name="WormBaseParasite"/>
        </authorList>
    </citation>
    <scope>IDENTIFICATION</scope>
</reference>
<evidence type="ECO:0000313" key="13">
    <source>
        <dbReference type="WBParaSite" id="BXY_1712000.1"/>
    </source>
</evidence>
<feature type="compositionally biased region" description="Polar residues" evidence="8">
    <location>
        <begin position="1323"/>
        <end position="1344"/>
    </location>
</feature>
<protein>
    <submittedName>
        <fullName evidence="10">(pine wood nematode) hypothetical protein</fullName>
    </submittedName>
    <submittedName>
        <fullName evidence="13">C2H2-type domain-containing protein</fullName>
    </submittedName>
</protein>
<evidence type="ECO:0000256" key="7">
    <source>
        <dbReference type="PROSITE-ProRule" id="PRU00042"/>
    </source>
</evidence>
<feature type="region of interest" description="Disordered" evidence="8">
    <location>
        <begin position="1281"/>
        <end position="1409"/>
    </location>
</feature>
<dbReference type="WBParaSite" id="BXY_1712000.1">
    <property type="protein sequence ID" value="BXY_1712000.1"/>
    <property type="gene ID" value="BXY_1712000"/>
</dbReference>
<evidence type="ECO:0000313" key="11">
    <source>
        <dbReference type="Proteomes" id="UP000095284"/>
    </source>
</evidence>
<feature type="region of interest" description="Disordered" evidence="8">
    <location>
        <begin position="638"/>
        <end position="673"/>
    </location>
</feature>
<feature type="compositionally biased region" description="Low complexity" evidence="8">
    <location>
        <begin position="46"/>
        <end position="78"/>
    </location>
</feature>
<dbReference type="EMBL" id="CAJFDI010000002">
    <property type="protein sequence ID" value="CAD5215821.1"/>
    <property type="molecule type" value="Genomic_DNA"/>
</dbReference>
<keyword evidence="2" id="KW-0479">Metal-binding</keyword>
<dbReference type="InterPro" id="IPR013087">
    <property type="entry name" value="Znf_C2H2_type"/>
</dbReference>
<keyword evidence="12" id="KW-1185">Reference proteome</keyword>